<evidence type="ECO:0000313" key="1">
    <source>
        <dbReference type="EMBL" id="SKC23820.1"/>
    </source>
</evidence>
<protein>
    <submittedName>
        <fullName evidence="1">Uncharacterized protein</fullName>
    </submittedName>
</protein>
<accession>A0A1T5HTI1</accession>
<name>A0A1T5HTI1_9BACT</name>
<reference evidence="2" key="1">
    <citation type="submission" date="2017-02" db="EMBL/GenBank/DDBJ databases">
        <authorList>
            <person name="Varghese N."/>
            <person name="Submissions S."/>
        </authorList>
    </citation>
    <scope>NUCLEOTIDE SEQUENCE [LARGE SCALE GENOMIC DNA]</scope>
    <source>
        <strain evidence="2">DSM 24412</strain>
    </source>
</reference>
<proteinExistence type="predicted"/>
<keyword evidence="2" id="KW-1185">Reference proteome</keyword>
<dbReference type="Proteomes" id="UP000191055">
    <property type="component" value="Unassembled WGS sequence"/>
</dbReference>
<dbReference type="KEGG" id="asx:CDL62_00165"/>
<dbReference type="OrthoDB" id="1117347at2"/>
<dbReference type="AlphaFoldDB" id="A0A1T5HTI1"/>
<dbReference type="RefSeq" id="WP_079558775.1">
    <property type="nucleotide sequence ID" value="NZ_CP021904.1"/>
</dbReference>
<evidence type="ECO:0000313" key="2">
    <source>
        <dbReference type="Proteomes" id="UP000191055"/>
    </source>
</evidence>
<dbReference type="EMBL" id="FUYV01000021">
    <property type="protein sequence ID" value="SKC23820.1"/>
    <property type="molecule type" value="Genomic_DNA"/>
</dbReference>
<organism evidence="1 2">
    <name type="scientific">Alkalitalea saponilacus</name>
    <dbReference type="NCBI Taxonomy" id="889453"/>
    <lineage>
        <taxon>Bacteria</taxon>
        <taxon>Pseudomonadati</taxon>
        <taxon>Bacteroidota</taxon>
        <taxon>Bacteroidia</taxon>
        <taxon>Marinilabiliales</taxon>
        <taxon>Marinilabiliaceae</taxon>
        <taxon>Alkalitalea</taxon>
    </lineage>
</organism>
<gene>
    <name evidence="1" type="ORF">SAMN03080601_03105</name>
</gene>
<sequence>MSPSPYIERYGNLLKQETLQTLDEQIMPNTFVLEAPEPFPGFYDYYSDHPIDSKPLYLYFVLKQLYTVEQVTRATQNIRKYFQSEFNAAAGVVNIYNKEFHVIRVRHLNDYNLIPELQACYMDEGIEFRKKPGGKPAGPAVIRIKKFFILEEKHPGVYFDVTEKDHGYFTIPKYLTWKYFEDITKKIKYNWEKPMFDAAIGHFHVNFGIQDMIRIYNPKMDLEYLMDVRKMYMERINK</sequence>